<dbReference type="SUPFAM" id="SSF47571">
    <property type="entry name" value="Cloroperoxidase"/>
    <property type="match status" value="1"/>
</dbReference>
<comment type="similarity">
    <text evidence="7">Belongs to the chloroperoxidase family.</text>
</comment>
<evidence type="ECO:0000313" key="12">
    <source>
        <dbReference type="Proteomes" id="UP001152759"/>
    </source>
</evidence>
<dbReference type="InterPro" id="IPR036851">
    <property type="entry name" value="Chloroperoxidase-like_sf"/>
</dbReference>
<protein>
    <recommendedName>
        <fullName evidence="10">Heme haloperoxidase family profile domain-containing protein</fullName>
    </recommendedName>
</protein>
<feature type="chain" id="PRO_5040353965" description="Heme haloperoxidase family profile domain-containing protein" evidence="9">
    <location>
        <begin position="19"/>
        <end position="397"/>
    </location>
</feature>
<keyword evidence="4" id="KW-0479">Metal-binding</keyword>
<keyword evidence="12" id="KW-1185">Reference proteome</keyword>
<keyword evidence="6" id="KW-0408">Iron</keyword>
<accession>A0A9P0CFB8</accession>
<dbReference type="PANTHER" id="PTHR33577:SF1">
    <property type="entry name" value="HEME HALOPEROXIDASE FAMILY PROFILE DOMAIN-CONTAINING PROTEIN"/>
    <property type="match status" value="1"/>
</dbReference>
<evidence type="ECO:0000256" key="4">
    <source>
        <dbReference type="ARBA" id="ARBA00022723"/>
    </source>
</evidence>
<comment type="cofactor">
    <cofactor evidence="1">
        <name>heme b</name>
        <dbReference type="ChEBI" id="CHEBI:60344"/>
    </cofactor>
</comment>
<evidence type="ECO:0000256" key="8">
    <source>
        <dbReference type="SAM" id="Phobius"/>
    </source>
</evidence>
<dbReference type="PANTHER" id="PTHR33577">
    <property type="entry name" value="STERIGMATOCYSTIN BIOSYNTHESIS PEROXIDASE STCC-RELATED"/>
    <property type="match status" value="1"/>
</dbReference>
<dbReference type="GO" id="GO:0046872">
    <property type="term" value="F:metal ion binding"/>
    <property type="evidence" value="ECO:0007669"/>
    <property type="project" value="UniProtKB-KW"/>
</dbReference>
<evidence type="ECO:0000259" key="10">
    <source>
        <dbReference type="PROSITE" id="PS51405"/>
    </source>
</evidence>
<feature type="domain" description="Heme haloperoxidase family profile" evidence="10">
    <location>
        <begin position="34"/>
        <end position="279"/>
    </location>
</feature>
<keyword evidence="8" id="KW-0812">Transmembrane</keyword>
<dbReference type="Pfam" id="PF01328">
    <property type="entry name" value="Peroxidase_2"/>
    <property type="match status" value="1"/>
</dbReference>
<keyword evidence="2" id="KW-0575">Peroxidase</keyword>
<feature type="signal peptide" evidence="9">
    <location>
        <begin position="1"/>
        <end position="18"/>
    </location>
</feature>
<sequence length="397" mass="43529">MKPHIVALTLALADRALSQSLPFDADAQLISTSGEHKFVPPNFKAGDQRGPCPALNALANHNYLPHNGVATIGRLIIATVKIYGLGMIVACFLSVYGAIFDGDYKRLSIGGKTNLINLFFSRPGGLIGSHNNYEGDASPFRGDQYTTGNNYKLLIDVFTAFLNRSKDNNYTFDIITQFRADRRKHSVQTNPYFFYGLFPGVIASPGAFAFMPRLMANHSAEHPEGHLTREVLLQFFAVKQTDNGTYNYTEGHERIPDNWYRRPLGFEYGQVPFLLDILAMAAKHPEFLSVGGNTGEVDSFAGADLTDLTGGVLNFQDLAKGDNFACFVFQLLKMTPKFTEQTVAAILDIINGGLGALPNSTLGIDCSQLPGFDSKMARSYFRGFPGSEGVGLKPRKQ</sequence>
<evidence type="ECO:0000256" key="5">
    <source>
        <dbReference type="ARBA" id="ARBA00023002"/>
    </source>
</evidence>
<evidence type="ECO:0000256" key="1">
    <source>
        <dbReference type="ARBA" id="ARBA00001970"/>
    </source>
</evidence>
<keyword evidence="5" id="KW-0560">Oxidoreductase</keyword>
<dbReference type="EMBL" id="OU963870">
    <property type="protein sequence ID" value="CAH0777403.1"/>
    <property type="molecule type" value="Genomic_DNA"/>
</dbReference>
<dbReference type="Proteomes" id="UP001152759">
    <property type="component" value="Chromosome 9"/>
</dbReference>
<dbReference type="GO" id="GO:0004601">
    <property type="term" value="F:peroxidase activity"/>
    <property type="evidence" value="ECO:0007669"/>
    <property type="project" value="UniProtKB-KW"/>
</dbReference>
<dbReference type="Gene3D" id="1.10.489.10">
    <property type="entry name" value="Chloroperoxidase-like"/>
    <property type="match status" value="1"/>
</dbReference>
<dbReference type="PROSITE" id="PS51405">
    <property type="entry name" value="HEME_HALOPEROXIDASE"/>
    <property type="match status" value="1"/>
</dbReference>
<keyword evidence="3" id="KW-0349">Heme</keyword>
<feature type="transmembrane region" description="Helical" evidence="8">
    <location>
        <begin position="75"/>
        <end position="99"/>
    </location>
</feature>
<organism evidence="11 12">
    <name type="scientific">Bemisia tabaci</name>
    <name type="common">Sweetpotato whitefly</name>
    <name type="synonym">Aleurodes tabaci</name>
    <dbReference type="NCBI Taxonomy" id="7038"/>
    <lineage>
        <taxon>Eukaryota</taxon>
        <taxon>Metazoa</taxon>
        <taxon>Ecdysozoa</taxon>
        <taxon>Arthropoda</taxon>
        <taxon>Hexapoda</taxon>
        <taxon>Insecta</taxon>
        <taxon>Pterygota</taxon>
        <taxon>Neoptera</taxon>
        <taxon>Paraneoptera</taxon>
        <taxon>Hemiptera</taxon>
        <taxon>Sternorrhyncha</taxon>
        <taxon>Aleyrodoidea</taxon>
        <taxon>Aleyrodidae</taxon>
        <taxon>Aleyrodinae</taxon>
        <taxon>Bemisia</taxon>
    </lineage>
</organism>
<proteinExistence type="inferred from homology"/>
<reference evidence="11" key="1">
    <citation type="submission" date="2021-12" db="EMBL/GenBank/DDBJ databases">
        <authorList>
            <person name="King R."/>
        </authorList>
    </citation>
    <scope>NUCLEOTIDE SEQUENCE</scope>
</reference>
<keyword evidence="8" id="KW-0472">Membrane</keyword>
<evidence type="ECO:0000256" key="7">
    <source>
        <dbReference type="ARBA" id="ARBA00025795"/>
    </source>
</evidence>
<name>A0A9P0CFB8_BEMTA</name>
<dbReference type="AlphaFoldDB" id="A0A9P0CFB8"/>
<evidence type="ECO:0000313" key="11">
    <source>
        <dbReference type="EMBL" id="CAH0777403.1"/>
    </source>
</evidence>
<keyword evidence="8" id="KW-1133">Transmembrane helix</keyword>
<evidence type="ECO:0000256" key="6">
    <source>
        <dbReference type="ARBA" id="ARBA00023004"/>
    </source>
</evidence>
<gene>
    <name evidence="11" type="ORF">BEMITA_LOCUS13367</name>
</gene>
<keyword evidence="9" id="KW-0732">Signal</keyword>
<evidence type="ECO:0000256" key="3">
    <source>
        <dbReference type="ARBA" id="ARBA00022617"/>
    </source>
</evidence>
<evidence type="ECO:0000256" key="2">
    <source>
        <dbReference type="ARBA" id="ARBA00022559"/>
    </source>
</evidence>
<evidence type="ECO:0000256" key="9">
    <source>
        <dbReference type="SAM" id="SignalP"/>
    </source>
</evidence>
<dbReference type="InterPro" id="IPR000028">
    <property type="entry name" value="Chloroperoxidase"/>
</dbReference>
<feature type="transmembrane region" description="Helical" evidence="8">
    <location>
        <begin position="192"/>
        <end position="211"/>
    </location>
</feature>